<dbReference type="GO" id="GO:0004674">
    <property type="term" value="F:protein serine/threonine kinase activity"/>
    <property type="evidence" value="ECO:0007669"/>
    <property type="project" value="UniProtKB-KW"/>
</dbReference>
<keyword evidence="1 11" id="KW-0723">Serine/threonine-protein kinase</keyword>
<feature type="active site" description="Proton acceptor" evidence="8">
    <location>
        <position position="460"/>
    </location>
</feature>
<dbReference type="PROSITE" id="PS00108">
    <property type="entry name" value="PROTEIN_KINASE_ST"/>
    <property type="match status" value="1"/>
</dbReference>
<dbReference type="EMBL" id="CAMPGE010003790">
    <property type="protein sequence ID" value="CAI2362634.1"/>
    <property type="molecule type" value="Genomic_DNA"/>
</dbReference>
<evidence type="ECO:0000313" key="14">
    <source>
        <dbReference type="EMBL" id="CAI2362634.1"/>
    </source>
</evidence>
<feature type="binding site" evidence="9">
    <location>
        <position position="363"/>
    </location>
    <ligand>
        <name>ATP</name>
        <dbReference type="ChEBI" id="CHEBI:30616"/>
    </ligand>
</feature>
<evidence type="ECO:0000256" key="8">
    <source>
        <dbReference type="PIRSR" id="PIRSR630616-1"/>
    </source>
</evidence>
<keyword evidence="4 11" id="KW-0418">Kinase</keyword>
<evidence type="ECO:0000256" key="12">
    <source>
        <dbReference type="SAM" id="MobiDB-lite"/>
    </source>
</evidence>
<evidence type="ECO:0000256" key="9">
    <source>
        <dbReference type="PIRSR" id="PIRSR630616-2"/>
    </source>
</evidence>
<dbReference type="CDD" id="cd14007">
    <property type="entry name" value="STKc_Aurora"/>
    <property type="match status" value="1"/>
</dbReference>
<dbReference type="InterPro" id="IPR011009">
    <property type="entry name" value="Kinase-like_dom_sf"/>
</dbReference>
<keyword evidence="3 9" id="KW-0547">Nucleotide-binding</keyword>
<comment type="similarity">
    <text evidence="11">Belongs to the protein kinase superfamily. Ser/Thr protein kinase family. Aurora subfamily.</text>
</comment>
<evidence type="ECO:0000256" key="1">
    <source>
        <dbReference type="ARBA" id="ARBA00022527"/>
    </source>
</evidence>
<dbReference type="Proteomes" id="UP001295684">
    <property type="component" value="Unassembled WGS sequence"/>
</dbReference>
<reference evidence="14" key="1">
    <citation type="submission" date="2023-07" db="EMBL/GenBank/DDBJ databases">
        <authorList>
            <consortium name="AG Swart"/>
            <person name="Singh M."/>
            <person name="Singh A."/>
            <person name="Seah K."/>
            <person name="Emmerich C."/>
        </authorList>
    </citation>
    <scope>NUCLEOTIDE SEQUENCE</scope>
    <source>
        <strain evidence="14">DP1</strain>
    </source>
</reference>
<comment type="caution">
    <text evidence="14">The sequence shown here is derived from an EMBL/GenBank/DDBJ whole genome shotgun (WGS) entry which is preliminary data.</text>
</comment>
<evidence type="ECO:0000256" key="2">
    <source>
        <dbReference type="ARBA" id="ARBA00022679"/>
    </source>
</evidence>
<evidence type="ECO:0000256" key="10">
    <source>
        <dbReference type="PIRSR" id="PIRSR630616-3"/>
    </source>
</evidence>
<dbReference type="AlphaFoldDB" id="A0AAD1U9B8"/>
<evidence type="ECO:0000256" key="4">
    <source>
        <dbReference type="ARBA" id="ARBA00022777"/>
    </source>
</evidence>
<evidence type="ECO:0000256" key="3">
    <source>
        <dbReference type="ARBA" id="ARBA00022741"/>
    </source>
</evidence>
<dbReference type="PROSITE" id="PS50011">
    <property type="entry name" value="PROTEIN_KINASE_DOM"/>
    <property type="match status" value="1"/>
</dbReference>
<dbReference type="InterPro" id="IPR008271">
    <property type="entry name" value="Ser/Thr_kinase_AS"/>
</dbReference>
<feature type="binding site" evidence="9">
    <location>
        <begin position="464"/>
        <end position="465"/>
    </location>
    <ligand>
        <name>ATP</name>
        <dbReference type="ChEBI" id="CHEBI:30616"/>
    </ligand>
</feature>
<dbReference type="EC" id="2.7.11.1" evidence="11"/>
<dbReference type="Pfam" id="PF00069">
    <property type="entry name" value="Pkinase"/>
    <property type="match status" value="1"/>
</dbReference>
<dbReference type="PRINTS" id="PR00109">
    <property type="entry name" value="TYRKINASE"/>
</dbReference>
<feature type="compositionally biased region" description="Polar residues" evidence="12">
    <location>
        <begin position="256"/>
        <end position="266"/>
    </location>
</feature>
<comment type="catalytic activity">
    <reaction evidence="7 11">
        <text>L-seryl-[protein] + ATP = O-phospho-L-seryl-[protein] + ADP + H(+)</text>
        <dbReference type="Rhea" id="RHEA:17989"/>
        <dbReference type="Rhea" id="RHEA-COMP:9863"/>
        <dbReference type="Rhea" id="RHEA-COMP:11604"/>
        <dbReference type="ChEBI" id="CHEBI:15378"/>
        <dbReference type="ChEBI" id="CHEBI:29999"/>
        <dbReference type="ChEBI" id="CHEBI:30616"/>
        <dbReference type="ChEBI" id="CHEBI:83421"/>
        <dbReference type="ChEBI" id="CHEBI:456216"/>
        <dbReference type="EC" id="2.7.11.1"/>
    </reaction>
</comment>
<feature type="region of interest" description="Disordered" evidence="12">
    <location>
        <begin position="16"/>
        <end position="113"/>
    </location>
</feature>
<protein>
    <recommendedName>
        <fullName evidence="11">Aurora kinase</fullName>
        <ecNumber evidence="11">2.7.11.1</ecNumber>
    </recommendedName>
</protein>
<dbReference type="GO" id="GO:0005524">
    <property type="term" value="F:ATP binding"/>
    <property type="evidence" value="ECO:0007669"/>
    <property type="project" value="UniProtKB-UniRule"/>
</dbReference>
<evidence type="ECO:0000313" key="15">
    <source>
        <dbReference type="Proteomes" id="UP001295684"/>
    </source>
</evidence>
<keyword evidence="5 9" id="KW-0067">ATP-binding</keyword>
<evidence type="ECO:0000256" key="5">
    <source>
        <dbReference type="ARBA" id="ARBA00022840"/>
    </source>
</evidence>
<dbReference type="InterPro" id="IPR001245">
    <property type="entry name" value="Ser-Thr/Tyr_kinase_cat_dom"/>
</dbReference>
<feature type="compositionally biased region" description="Basic residues" evidence="12">
    <location>
        <begin position="31"/>
        <end position="43"/>
    </location>
</feature>
<dbReference type="SMART" id="SM00220">
    <property type="entry name" value="S_TKc"/>
    <property type="match status" value="1"/>
</dbReference>
<feature type="domain" description="Protein kinase" evidence="13">
    <location>
        <begin position="334"/>
        <end position="586"/>
    </location>
</feature>
<evidence type="ECO:0000256" key="7">
    <source>
        <dbReference type="ARBA" id="ARBA00048679"/>
    </source>
</evidence>
<organism evidence="14 15">
    <name type="scientific">Euplotes crassus</name>
    <dbReference type="NCBI Taxonomy" id="5936"/>
    <lineage>
        <taxon>Eukaryota</taxon>
        <taxon>Sar</taxon>
        <taxon>Alveolata</taxon>
        <taxon>Ciliophora</taxon>
        <taxon>Intramacronucleata</taxon>
        <taxon>Spirotrichea</taxon>
        <taxon>Hypotrichia</taxon>
        <taxon>Euplotida</taxon>
        <taxon>Euplotidae</taxon>
        <taxon>Moneuplotes</taxon>
    </lineage>
</organism>
<proteinExistence type="inferred from homology"/>
<dbReference type="SUPFAM" id="SSF56112">
    <property type="entry name" value="Protein kinase-like (PK-like)"/>
    <property type="match status" value="1"/>
</dbReference>
<keyword evidence="15" id="KW-1185">Reference proteome</keyword>
<dbReference type="FunFam" id="3.30.200.20:FF:000042">
    <property type="entry name" value="Aurora kinase A"/>
    <property type="match status" value="1"/>
</dbReference>
<accession>A0AAD1U9B8</accession>
<name>A0AAD1U9B8_EUPCR</name>
<dbReference type="PANTHER" id="PTHR24350">
    <property type="entry name" value="SERINE/THREONINE-PROTEIN KINASE IAL-RELATED"/>
    <property type="match status" value="1"/>
</dbReference>
<keyword evidence="2 11" id="KW-0808">Transferase</keyword>
<dbReference type="FunFam" id="1.10.510.10:FF:000235">
    <property type="entry name" value="Serine/threonine-protein kinase ark1"/>
    <property type="match status" value="1"/>
</dbReference>
<dbReference type="InterPro" id="IPR030616">
    <property type="entry name" value="Aur-like"/>
</dbReference>
<feature type="compositionally biased region" description="Acidic residues" evidence="12">
    <location>
        <begin position="243"/>
        <end position="255"/>
    </location>
</feature>
<dbReference type="InterPro" id="IPR000719">
    <property type="entry name" value="Prot_kinase_dom"/>
</dbReference>
<gene>
    <name evidence="14" type="ORF">ECRASSUSDP1_LOCUS3959</name>
</gene>
<comment type="catalytic activity">
    <reaction evidence="6 11">
        <text>L-threonyl-[protein] + ATP = O-phospho-L-threonyl-[protein] + ADP + H(+)</text>
        <dbReference type="Rhea" id="RHEA:46608"/>
        <dbReference type="Rhea" id="RHEA-COMP:11060"/>
        <dbReference type="Rhea" id="RHEA-COMP:11605"/>
        <dbReference type="ChEBI" id="CHEBI:15378"/>
        <dbReference type="ChEBI" id="CHEBI:30013"/>
        <dbReference type="ChEBI" id="CHEBI:30616"/>
        <dbReference type="ChEBI" id="CHEBI:61977"/>
        <dbReference type="ChEBI" id="CHEBI:456216"/>
        <dbReference type="EC" id="2.7.11.1"/>
    </reaction>
</comment>
<evidence type="ECO:0000256" key="6">
    <source>
        <dbReference type="ARBA" id="ARBA00047899"/>
    </source>
</evidence>
<evidence type="ECO:0000259" key="13">
    <source>
        <dbReference type="PROSITE" id="PS50011"/>
    </source>
</evidence>
<sequence length="601" mass="69718">MEFTNPYLIKTWCFSEKKKSRKSSQEEALSKRNHLSTSRRKSNKFQNVPSRLFDFLKKDSKNSLQRKANRSVEPGQVARPMTKEGLKNSKTLINENSHQKRASRTHNKPFNSYQFTANPSCKLPRYLSKISHIPKDTKNQVKKCQETESSNPIHLKSFNSKSEVKQPKDVTMQIDNSQLDEEEMSNLDPQNFCNSSLVSSHTIMKAKHQNSLVTPVKISYVSEEKAPPSPETGEVRNTSQEPVQEEDDNNWEDISDNSGQDDVQDASLTEQQEAEILFQKTVRQSERGMQYLQSQRKLAEITKNRKVRLKSPKTEEAKLPRKIFNSEEWSLENFEIGRPLARGHSGYCLLVRERITKYPFVLKMIFKKQLSKSQRYLKSLRREIEIHSRLKHPNILSMYGWFKDHKRVFIILEYCAEGDLFTYMTEQPGRRFPEEVSANYIKQIAEALLYLHSKNIIHRDIKPENILVDGDDIKLGDFGLSIHSPSNRRKSLGGTADYMSPEMLQNKEYDSRIDIWSLGILVYELSSGEAPFYSIDKLIQGKKIKLGQFQMKSYFTESLKDLITKLLKVDPQERISIEEVLTHPWIVSNTFDISELSSEMN</sequence>
<feature type="region of interest" description="Disordered" evidence="12">
    <location>
        <begin position="222"/>
        <end position="266"/>
    </location>
</feature>
<feature type="cross-link" description="Glycyl lysine isopeptide (Lys-Gly) (interchain with G-Cter in SUMO2)" evidence="10">
    <location>
        <position position="462"/>
    </location>
</feature>
<evidence type="ECO:0000256" key="11">
    <source>
        <dbReference type="RuleBase" id="RU367134"/>
    </source>
</evidence>
<dbReference type="Gene3D" id="1.10.510.10">
    <property type="entry name" value="Transferase(Phosphotransferase) domain 1"/>
    <property type="match status" value="1"/>
</dbReference>
<feature type="binding site" evidence="9">
    <location>
        <position position="477"/>
    </location>
    <ligand>
        <name>ATP</name>
        <dbReference type="ChEBI" id="CHEBI:30616"/>
    </ligand>
</feature>